<dbReference type="Pfam" id="PF04986">
    <property type="entry name" value="Y2_Tnp"/>
    <property type="match status" value="1"/>
</dbReference>
<feature type="domain" description="Transposase zinc-binding" evidence="2">
    <location>
        <begin position="20"/>
        <end position="110"/>
    </location>
</feature>
<evidence type="ECO:0000259" key="2">
    <source>
        <dbReference type="Pfam" id="PF14319"/>
    </source>
</evidence>
<feature type="domain" description="Transposase IS801/IS1294" evidence="1">
    <location>
        <begin position="148"/>
        <end position="328"/>
    </location>
</feature>
<dbReference type="STRING" id="371042.NG99_00005"/>
<dbReference type="InterPro" id="IPR026889">
    <property type="entry name" value="Zn_Tnp"/>
</dbReference>
<organism evidence="3 4">
    <name type="scientific">Erwinia typographi</name>
    <dbReference type="NCBI Taxonomy" id="371042"/>
    <lineage>
        <taxon>Bacteria</taxon>
        <taxon>Pseudomonadati</taxon>
        <taxon>Pseudomonadota</taxon>
        <taxon>Gammaproteobacteria</taxon>
        <taxon>Enterobacterales</taxon>
        <taxon>Erwiniaceae</taxon>
        <taxon>Erwinia</taxon>
    </lineage>
</organism>
<accession>A0A0A3ZEP2</accession>
<dbReference type="InterPro" id="IPR007069">
    <property type="entry name" value="Transposase_32"/>
</dbReference>
<dbReference type="EMBL" id="JRUQ01000001">
    <property type="protein sequence ID" value="KGT96101.1"/>
    <property type="molecule type" value="Genomic_DNA"/>
</dbReference>
<dbReference type="OrthoDB" id="6979325at2"/>
<sequence>MPLTATDGFQPRPLKTLFTANQCWTSFLEAGDLRDIEVEAVTKMLACGTRITGVKEYGCDNPGCHHVKYITNACHSRACPSCGKKATDLWIAAQLNRLPDCDWQHLVFTLPDTFWALFEASRWLLNDLCRLAVDNLLYAAGKRGLDIGIFCAIHTYGRRLNWHPHVHVSVTFGGIDEHGKWRKISFRKDVLRARWMWNVRQQLLAVWSEGIALPSPLAHITTESQWRSLVLTAGGDYWHVYMSKKTAGGKNTVRYLGRYLKKPPIAGSRLAHYAGGATLSFRYHDHNTGKQATERLTQHEMVARLKQHIPEKHFRMVRYFGFLANRVCGEKLPQVYRALGMEKPSPVVKVCYAQLSKQFLGRDPFECILCGGHLSYRRAIAGLNVQALKVHARDISLMRYVPA</sequence>
<dbReference type="GO" id="GO:0006313">
    <property type="term" value="P:DNA transposition"/>
    <property type="evidence" value="ECO:0007669"/>
    <property type="project" value="InterPro"/>
</dbReference>
<evidence type="ECO:0000313" key="4">
    <source>
        <dbReference type="Proteomes" id="UP000030351"/>
    </source>
</evidence>
<dbReference type="GO" id="GO:0003677">
    <property type="term" value="F:DNA binding"/>
    <property type="evidence" value="ECO:0007669"/>
    <property type="project" value="InterPro"/>
</dbReference>
<dbReference type="PANTHER" id="PTHR37023">
    <property type="entry name" value="TRANSPOSASE"/>
    <property type="match status" value="1"/>
</dbReference>
<reference evidence="3 4" key="1">
    <citation type="submission" date="2014-10" db="EMBL/GenBank/DDBJ databases">
        <title>Genome sequence of Erwinia typographi M043b.</title>
        <authorList>
            <person name="Chan K.-G."/>
            <person name="Tan W.-S."/>
        </authorList>
    </citation>
    <scope>NUCLEOTIDE SEQUENCE [LARGE SCALE GENOMIC DNA]</scope>
    <source>
        <strain evidence="3 4">M043b</strain>
    </source>
</reference>
<dbReference type="eggNOG" id="COG0582">
    <property type="taxonomic scope" value="Bacteria"/>
</dbReference>
<dbReference type="AlphaFoldDB" id="A0A0A3ZEP2"/>
<protein>
    <submittedName>
        <fullName evidence="3">Transposase</fullName>
    </submittedName>
</protein>
<dbReference type="InterPro" id="IPR054832">
    <property type="entry name" value="transpos_IS91"/>
</dbReference>
<dbReference type="RefSeq" id="WP_034887088.1">
    <property type="nucleotide sequence ID" value="NZ_JRUQ01000001.1"/>
</dbReference>
<proteinExistence type="predicted"/>
<name>A0A0A3ZEP2_9GAMM</name>
<dbReference type="Pfam" id="PF14319">
    <property type="entry name" value="Zn_Tnp_IS91"/>
    <property type="match status" value="1"/>
</dbReference>
<gene>
    <name evidence="3" type="ORF">NG99_00005</name>
</gene>
<dbReference type="Proteomes" id="UP000030351">
    <property type="component" value="Unassembled WGS sequence"/>
</dbReference>
<dbReference type="NCBIfam" id="NF033538">
    <property type="entry name" value="transpos_IS91"/>
    <property type="match status" value="1"/>
</dbReference>
<keyword evidence="4" id="KW-1185">Reference proteome</keyword>
<evidence type="ECO:0000313" key="3">
    <source>
        <dbReference type="EMBL" id="KGT96101.1"/>
    </source>
</evidence>
<dbReference type="PANTHER" id="PTHR37023:SF1">
    <property type="entry name" value="ISSOD25 TRANSPOSASE TNPA_ISSOD25"/>
    <property type="match status" value="1"/>
</dbReference>
<comment type="caution">
    <text evidence="3">The sequence shown here is derived from an EMBL/GenBank/DDBJ whole genome shotgun (WGS) entry which is preliminary data.</text>
</comment>
<dbReference type="GO" id="GO:0004803">
    <property type="term" value="F:transposase activity"/>
    <property type="evidence" value="ECO:0007669"/>
    <property type="project" value="InterPro"/>
</dbReference>
<evidence type="ECO:0000259" key="1">
    <source>
        <dbReference type="Pfam" id="PF04986"/>
    </source>
</evidence>